<dbReference type="Proteomes" id="UP000271162">
    <property type="component" value="Unassembled WGS sequence"/>
</dbReference>
<organism evidence="3">
    <name type="scientific">Nippostrongylus brasiliensis</name>
    <name type="common">Rat hookworm</name>
    <dbReference type="NCBI Taxonomy" id="27835"/>
    <lineage>
        <taxon>Eukaryota</taxon>
        <taxon>Metazoa</taxon>
        <taxon>Ecdysozoa</taxon>
        <taxon>Nematoda</taxon>
        <taxon>Chromadorea</taxon>
        <taxon>Rhabditida</taxon>
        <taxon>Rhabditina</taxon>
        <taxon>Rhabditomorpha</taxon>
        <taxon>Strongyloidea</taxon>
        <taxon>Heligmosomidae</taxon>
        <taxon>Nippostrongylus</taxon>
    </lineage>
</organism>
<dbReference type="EMBL" id="UYSL01000555">
    <property type="protein sequence ID" value="VDL64027.1"/>
    <property type="molecule type" value="Genomic_DNA"/>
</dbReference>
<keyword evidence="2" id="KW-1185">Reference proteome</keyword>
<name>A0A0N4XEG0_NIPBR</name>
<dbReference type="AlphaFoldDB" id="A0A0N4XEG0"/>
<evidence type="ECO:0000313" key="3">
    <source>
        <dbReference type="WBParaSite" id="NBR_0000091201-mRNA-1"/>
    </source>
</evidence>
<evidence type="ECO:0000313" key="1">
    <source>
        <dbReference type="EMBL" id="VDL64027.1"/>
    </source>
</evidence>
<reference evidence="3" key="1">
    <citation type="submission" date="2017-02" db="UniProtKB">
        <authorList>
            <consortium name="WormBaseParasite"/>
        </authorList>
    </citation>
    <scope>IDENTIFICATION</scope>
</reference>
<reference evidence="1 2" key="2">
    <citation type="submission" date="2018-11" db="EMBL/GenBank/DDBJ databases">
        <authorList>
            <consortium name="Pathogen Informatics"/>
        </authorList>
    </citation>
    <scope>NUCLEOTIDE SEQUENCE [LARGE SCALE GENOMIC DNA]</scope>
</reference>
<gene>
    <name evidence="1" type="ORF">NBR_LOCUS913</name>
</gene>
<proteinExistence type="predicted"/>
<evidence type="ECO:0000313" key="2">
    <source>
        <dbReference type="Proteomes" id="UP000271162"/>
    </source>
</evidence>
<sequence>MSSFLLSIRSPCKGFVICCENVLSFLVFRRKPRRSCPQSILRQ</sequence>
<accession>A0A0N4XEG0</accession>
<protein>
    <submittedName>
        <fullName evidence="1 3">Uncharacterized protein</fullName>
    </submittedName>
</protein>
<dbReference type="WBParaSite" id="NBR_0000091201-mRNA-1">
    <property type="protein sequence ID" value="NBR_0000091201-mRNA-1"/>
    <property type="gene ID" value="NBR_0000091201"/>
</dbReference>